<name>A0A1J0GWN9_9CAUD</name>
<dbReference type="RefSeq" id="YP_009956756.1">
    <property type="nucleotide sequence ID" value="NC_051654.1"/>
</dbReference>
<reference evidence="2 3" key="1">
    <citation type="submission" date="2016-10" db="EMBL/GenBank/DDBJ databases">
        <authorList>
            <person name="Schroeder G."/>
            <person name="Jukic S.E."/>
            <person name="Stoner T.H."/>
            <person name="Bowman C.A."/>
            <person name="Russell D.A."/>
            <person name="Pope W.H."/>
            <person name="Jacobs-Sera D."/>
            <person name="Hatfull G.F."/>
        </authorList>
    </citation>
    <scope>NUCLEOTIDE SEQUENCE [LARGE SCALE GENOMIC DNA]</scope>
</reference>
<feature type="compositionally biased region" description="Basic and acidic residues" evidence="1">
    <location>
        <begin position="8"/>
        <end position="36"/>
    </location>
</feature>
<dbReference type="Proteomes" id="UP000224479">
    <property type="component" value="Segment"/>
</dbReference>
<evidence type="ECO:0000313" key="3">
    <source>
        <dbReference type="Proteomes" id="UP000224479"/>
    </source>
</evidence>
<organism evidence="2 3">
    <name type="scientific">Mycobacterium phage Empress</name>
    <dbReference type="NCBI Taxonomy" id="1913118"/>
    <lineage>
        <taxon>Viruses</taxon>
        <taxon>Duplodnaviria</taxon>
        <taxon>Heunggongvirae</taxon>
        <taxon>Uroviricota</taxon>
        <taxon>Caudoviricetes</taxon>
        <taxon>Gracegardnervirinae</taxon>
        <taxon>Cheoctovirus</taxon>
        <taxon>Cheoctovirus empress</taxon>
    </lineage>
</organism>
<accession>A0A1J0GWN9</accession>
<evidence type="ECO:0000313" key="2">
    <source>
        <dbReference type="EMBL" id="APC46665.1"/>
    </source>
</evidence>
<protein>
    <submittedName>
        <fullName evidence="2">Uncharacterized protein</fullName>
    </submittedName>
</protein>
<keyword evidence="3" id="KW-1185">Reference proteome</keyword>
<feature type="region of interest" description="Disordered" evidence="1">
    <location>
        <begin position="1"/>
        <end position="52"/>
    </location>
</feature>
<gene>
    <name evidence="2" type="primary">88</name>
    <name evidence="2" type="ORF">PBI_EMPRESS_88</name>
</gene>
<dbReference type="EMBL" id="KY012363">
    <property type="protein sequence ID" value="APC46665.1"/>
    <property type="molecule type" value="Genomic_DNA"/>
</dbReference>
<dbReference type="GeneID" id="60328265"/>
<sequence length="150" mass="17048">MPKTPETPVEHIEFAREEAPPSRIRVRDHSRSDRYRPTTSRKGPAMSLEEVENTRMIRTEHGWTPEPELDPAWPDLVKLRWNAALIRDETGLSVTVHEANYSIGGVQQTGWYSVRLRYGMTSSVSVAHSYDSAWTYLNGIRAGAQAVQNQ</sequence>
<dbReference type="KEGG" id="vg:60328265"/>
<evidence type="ECO:0000256" key="1">
    <source>
        <dbReference type="SAM" id="MobiDB-lite"/>
    </source>
</evidence>
<proteinExistence type="predicted"/>